<keyword evidence="4" id="KW-0406">Ion transport</keyword>
<feature type="transmembrane region" description="Helical" evidence="8">
    <location>
        <begin position="444"/>
        <end position="466"/>
    </location>
</feature>
<evidence type="ECO:0000256" key="5">
    <source>
        <dbReference type="ARBA" id="ARBA00022692"/>
    </source>
</evidence>
<dbReference type="PANTHER" id="PTHR10846:SF73">
    <property type="entry name" value="SODIUM_CALCIUM EXCHANGER MEMBRANE REGION DOMAIN-CONTAINING PROTEIN"/>
    <property type="match status" value="1"/>
</dbReference>
<evidence type="ECO:0000256" key="7">
    <source>
        <dbReference type="ARBA" id="ARBA00023136"/>
    </source>
</evidence>
<feature type="transmembrane region" description="Helical" evidence="8">
    <location>
        <begin position="248"/>
        <end position="272"/>
    </location>
</feature>
<reference evidence="11" key="1">
    <citation type="submission" date="2025-08" db="UniProtKB">
        <authorList>
            <consortium name="RefSeq"/>
        </authorList>
    </citation>
    <scope>IDENTIFICATION</scope>
</reference>
<comment type="subcellular location">
    <subcellularLocation>
        <location evidence="1">Membrane</location>
        <topology evidence="1">Multi-pass membrane protein</topology>
    </subcellularLocation>
</comment>
<proteinExistence type="inferred from homology"/>
<keyword evidence="4" id="KW-0109">Calcium transport</keyword>
<feature type="transmembrane region" description="Helical" evidence="8">
    <location>
        <begin position="544"/>
        <end position="566"/>
    </location>
</feature>
<dbReference type="NCBIfam" id="TIGR00367">
    <property type="entry name" value="calcium/sodium antiporter"/>
    <property type="match status" value="1"/>
</dbReference>
<protein>
    <submittedName>
        <fullName evidence="11">Sodium/potassium/calcium exchanger 3 isoform X1</fullName>
    </submittedName>
</protein>
<keyword evidence="6 8" id="KW-1133">Transmembrane helix</keyword>
<feature type="transmembrane region" description="Helical" evidence="8">
    <location>
        <begin position="149"/>
        <end position="173"/>
    </location>
</feature>
<dbReference type="PANTHER" id="PTHR10846">
    <property type="entry name" value="SODIUM/POTASSIUM/CALCIUM EXCHANGER"/>
    <property type="match status" value="1"/>
</dbReference>
<dbReference type="RefSeq" id="XP_065658324.1">
    <property type="nucleotide sequence ID" value="XM_065802252.1"/>
</dbReference>
<keyword evidence="4" id="KW-0813">Transport</keyword>
<feature type="transmembrane region" description="Helical" evidence="8">
    <location>
        <begin position="220"/>
        <end position="242"/>
    </location>
</feature>
<feature type="transmembrane region" description="Helical" evidence="8">
    <location>
        <begin position="512"/>
        <end position="532"/>
    </location>
</feature>
<feature type="transmembrane region" description="Helical" evidence="8">
    <location>
        <begin position="193"/>
        <end position="213"/>
    </location>
</feature>
<evidence type="ECO:0000256" key="4">
    <source>
        <dbReference type="ARBA" id="ARBA00022568"/>
    </source>
</evidence>
<dbReference type="Pfam" id="PF01699">
    <property type="entry name" value="Na_Ca_ex"/>
    <property type="match status" value="2"/>
</dbReference>
<dbReference type="Gene3D" id="1.20.1420.30">
    <property type="entry name" value="NCX, central ion-binding region"/>
    <property type="match status" value="2"/>
</dbReference>
<feature type="domain" description="Sodium/calcium exchanger membrane region" evidence="9">
    <location>
        <begin position="410"/>
        <end position="559"/>
    </location>
</feature>
<gene>
    <name evidence="11" type="primary">LOC100214019</name>
</gene>
<evidence type="ECO:0000259" key="9">
    <source>
        <dbReference type="Pfam" id="PF01699"/>
    </source>
</evidence>
<dbReference type="InterPro" id="IPR044880">
    <property type="entry name" value="NCX_ion-bd_dom_sf"/>
</dbReference>
<evidence type="ECO:0000256" key="8">
    <source>
        <dbReference type="SAM" id="Phobius"/>
    </source>
</evidence>
<keyword evidence="5 8" id="KW-0812">Transmembrane</keyword>
<keyword evidence="10" id="KW-1185">Reference proteome</keyword>
<name>A0ABM4C9H7_HYDVU</name>
<feature type="domain" description="Sodium/calcium exchanger membrane region" evidence="9">
    <location>
        <begin position="154"/>
        <end position="296"/>
    </location>
</feature>
<dbReference type="Proteomes" id="UP001652625">
    <property type="component" value="Chromosome 08"/>
</dbReference>
<feature type="transmembrane region" description="Helical" evidence="8">
    <location>
        <begin position="15"/>
        <end position="33"/>
    </location>
</feature>
<keyword evidence="3" id="KW-0050">Antiport</keyword>
<evidence type="ECO:0000256" key="1">
    <source>
        <dbReference type="ARBA" id="ARBA00004141"/>
    </source>
</evidence>
<feature type="transmembrane region" description="Helical" evidence="8">
    <location>
        <begin position="281"/>
        <end position="298"/>
    </location>
</feature>
<feature type="transmembrane region" description="Helical" evidence="8">
    <location>
        <begin position="409"/>
        <end position="438"/>
    </location>
</feature>
<evidence type="ECO:0000313" key="10">
    <source>
        <dbReference type="Proteomes" id="UP001652625"/>
    </source>
</evidence>
<dbReference type="InterPro" id="IPR004481">
    <property type="entry name" value="K/Na/Ca-exchanger"/>
</dbReference>
<keyword evidence="4" id="KW-0106">Calcium</keyword>
<keyword evidence="7 8" id="KW-0472">Membrane</keyword>
<feature type="transmembrane region" description="Helical" evidence="8">
    <location>
        <begin position="478"/>
        <end position="500"/>
    </location>
</feature>
<evidence type="ECO:0000256" key="6">
    <source>
        <dbReference type="ARBA" id="ARBA00022989"/>
    </source>
</evidence>
<dbReference type="GeneID" id="100214019"/>
<evidence type="ECO:0000313" key="11">
    <source>
        <dbReference type="RefSeq" id="XP_065658324.1"/>
    </source>
</evidence>
<evidence type="ECO:0000256" key="2">
    <source>
        <dbReference type="ARBA" id="ARBA00005364"/>
    </source>
</evidence>
<sequence length="577" mass="65793">MTIAYFHRKNYAKKWRLLFAFVALTLIICWHGFNSNDHTEERYRSRRYLHVIKSYEADFEYVNSPGSRHGFVARTEQQLYDNHLKKNFLPLSTDNFASDINLNTSSNSFELVNLTETVKESHENTTCLLPSISEFPPDMFTTSQKKHGAIIFHVFISMYMFAGLAIVCDYYFISSLEVICHKLKLQTDVAGASLMAIGSSAPELFASLIGVFITKGDIGIGTILGSAVFNVLFVLGISGIVASKVLKLAWWPLTRDCLCYAFTLIVLTIVIFDGSVTWKEAAIMLLLYVAYLLLMWYNESIERKFYDYIGDTKTRDERFTTREGERVTWKNTLEENKNGEIGQQKEEVFYETDTSESEEDVYPIEEPKKLFEFPTNILDRLTWVLLFPLNAIFFFSIPDIRRRNLRGYVTITFIISILWIGTLTYILVWMVTIIGFTLDIPEAVMGLTLVAFGSSLPDALSSIYVARIGKGDMAVAQALGSNVFDILFGLGLPWLIKTLIYDLDSTIEVQSVGMLVSSFVIFISVICTLATFHYRNYYLDKTIGYGMLSSYAVFLVVSVLMEIFVWSKYHPPTCKYV</sequence>
<feature type="transmembrane region" description="Helical" evidence="8">
    <location>
        <begin position="380"/>
        <end position="397"/>
    </location>
</feature>
<accession>A0ABM4C9H7</accession>
<evidence type="ECO:0000256" key="3">
    <source>
        <dbReference type="ARBA" id="ARBA00022449"/>
    </source>
</evidence>
<organism evidence="10 11">
    <name type="scientific">Hydra vulgaris</name>
    <name type="common">Hydra</name>
    <name type="synonym">Hydra attenuata</name>
    <dbReference type="NCBI Taxonomy" id="6087"/>
    <lineage>
        <taxon>Eukaryota</taxon>
        <taxon>Metazoa</taxon>
        <taxon>Cnidaria</taxon>
        <taxon>Hydrozoa</taxon>
        <taxon>Hydroidolina</taxon>
        <taxon>Anthoathecata</taxon>
        <taxon>Aplanulata</taxon>
        <taxon>Hydridae</taxon>
        <taxon>Hydra</taxon>
    </lineage>
</organism>
<dbReference type="InterPro" id="IPR004837">
    <property type="entry name" value="NaCa_Exmemb"/>
</dbReference>
<comment type="similarity">
    <text evidence="2">Belongs to the Ca(2+):cation antiporter (CaCA) (TC 2.A.19) family. SLC24A subfamily.</text>
</comment>